<dbReference type="InterPro" id="IPR000182">
    <property type="entry name" value="GNAT_dom"/>
</dbReference>
<gene>
    <name evidence="2" type="ORF">G3M99_05295</name>
</gene>
<evidence type="ECO:0000313" key="3">
    <source>
        <dbReference type="Proteomes" id="UP000481872"/>
    </source>
</evidence>
<keyword evidence="2" id="KW-0808">Transferase</keyword>
<dbReference type="InterPro" id="IPR013653">
    <property type="entry name" value="GCN5-like_dom"/>
</dbReference>
<feature type="domain" description="N-acetyltransferase" evidence="1">
    <location>
        <begin position="53"/>
        <end position="185"/>
    </location>
</feature>
<dbReference type="Gene3D" id="3.40.630.30">
    <property type="match status" value="1"/>
</dbReference>
<reference evidence="2 3" key="1">
    <citation type="submission" date="2020-02" db="EMBL/GenBank/DDBJ databases">
        <title>Genome assembly of a novel Clostridium senegalense strain.</title>
        <authorList>
            <person name="Gupta T.B."/>
            <person name="Jauregui R."/>
            <person name="Maclean P."/>
            <person name="Nawarathana A."/>
            <person name="Brightwell G."/>
        </authorList>
    </citation>
    <scope>NUCLEOTIDE SEQUENCE [LARGE SCALE GENOMIC DNA]</scope>
    <source>
        <strain evidence="2 3">AGRFS4</strain>
    </source>
</reference>
<name>A0A6M0H0F2_9CLOT</name>
<dbReference type="PANTHER" id="PTHR20958">
    <property type="entry name" value="GLYCINE N-ACYLTRANSFERASE-LIKE PROTEIN"/>
    <property type="match status" value="1"/>
</dbReference>
<evidence type="ECO:0000313" key="2">
    <source>
        <dbReference type="EMBL" id="NEU04286.1"/>
    </source>
</evidence>
<dbReference type="SUPFAM" id="SSF55729">
    <property type="entry name" value="Acyl-CoA N-acyltransferases (Nat)"/>
    <property type="match status" value="1"/>
</dbReference>
<accession>A0A6M0H0F2</accession>
<organism evidence="2 3">
    <name type="scientific">Clostridium senegalense</name>
    <dbReference type="NCBI Taxonomy" id="1465809"/>
    <lineage>
        <taxon>Bacteria</taxon>
        <taxon>Bacillati</taxon>
        <taxon>Bacillota</taxon>
        <taxon>Clostridia</taxon>
        <taxon>Eubacteriales</taxon>
        <taxon>Clostridiaceae</taxon>
        <taxon>Clostridium</taxon>
    </lineage>
</organism>
<dbReference type="InterPro" id="IPR053225">
    <property type="entry name" value="Acyl-CoA_N-acyltransferase"/>
</dbReference>
<dbReference type="InterPro" id="IPR016181">
    <property type="entry name" value="Acyl_CoA_acyltransferase"/>
</dbReference>
<dbReference type="AlphaFoldDB" id="A0A6M0H0F2"/>
<dbReference type="EMBL" id="JAAGPU010000006">
    <property type="protein sequence ID" value="NEU04286.1"/>
    <property type="molecule type" value="Genomic_DNA"/>
</dbReference>
<protein>
    <submittedName>
        <fullName evidence="2">GNAT family N-acetyltransferase</fullName>
    </submittedName>
</protein>
<dbReference type="Pfam" id="PF08445">
    <property type="entry name" value="FR47"/>
    <property type="match status" value="1"/>
</dbReference>
<dbReference type="PROSITE" id="PS51186">
    <property type="entry name" value="GNAT"/>
    <property type="match status" value="1"/>
</dbReference>
<sequence>MSSKSIDELKIIKSKIDYDDKNFAAVEEWMMPILIKGHEIKWRLSTMKLVLKNEVNINETENIMDKLNINDAKFIYENSDYKDVISIDYIINRITKGVNSCIRHMDKPVGWAITQDDGAIGFLHVLPQYRNNGYAHDITIDLINKVRNKNKIPFVHIEKDNLESMKLATSLGFEKYKIVNWFERE</sequence>
<evidence type="ECO:0000259" key="1">
    <source>
        <dbReference type="PROSITE" id="PS51186"/>
    </source>
</evidence>
<dbReference type="GO" id="GO:0016747">
    <property type="term" value="F:acyltransferase activity, transferring groups other than amino-acyl groups"/>
    <property type="evidence" value="ECO:0007669"/>
    <property type="project" value="InterPro"/>
</dbReference>
<keyword evidence="3" id="KW-1185">Reference proteome</keyword>
<dbReference type="Proteomes" id="UP000481872">
    <property type="component" value="Unassembled WGS sequence"/>
</dbReference>
<comment type="caution">
    <text evidence="2">The sequence shown here is derived from an EMBL/GenBank/DDBJ whole genome shotgun (WGS) entry which is preliminary data.</text>
</comment>
<dbReference type="PANTHER" id="PTHR20958:SF6">
    <property type="entry name" value="GLYCINE N-ACYLTRANSFERASE-LIKE PROTEIN"/>
    <property type="match status" value="1"/>
</dbReference>
<proteinExistence type="predicted"/>